<keyword evidence="6" id="KW-0560">Oxidoreductase</keyword>
<organism evidence="8 9">
    <name type="scientific">Akanthomyces lecanii RCEF 1005</name>
    <dbReference type="NCBI Taxonomy" id="1081108"/>
    <lineage>
        <taxon>Eukaryota</taxon>
        <taxon>Fungi</taxon>
        <taxon>Dikarya</taxon>
        <taxon>Ascomycota</taxon>
        <taxon>Pezizomycotina</taxon>
        <taxon>Sordariomycetes</taxon>
        <taxon>Hypocreomycetidae</taxon>
        <taxon>Hypocreales</taxon>
        <taxon>Cordycipitaceae</taxon>
        <taxon>Akanthomyces</taxon>
        <taxon>Cordyceps confragosa</taxon>
    </lineage>
</organism>
<dbReference type="GO" id="GO:0004499">
    <property type="term" value="F:N,N-dimethylaniline monooxygenase activity"/>
    <property type="evidence" value="ECO:0007669"/>
    <property type="project" value="InterPro"/>
</dbReference>
<protein>
    <submittedName>
        <fullName evidence="8">Flavin monooxygenase-like protein</fullName>
    </submittedName>
</protein>
<dbReference type="PANTHER" id="PTHR43098">
    <property type="entry name" value="L-ORNITHINE N(5)-MONOOXYGENASE-RELATED"/>
    <property type="match status" value="1"/>
</dbReference>
<evidence type="ECO:0000256" key="6">
    <source>
        <dbReference type="ARBA" id="ARBA00023002"/>
    </source>
</evidence>
<evidence type="ECO:0000256" key="2">
    <source>
        <dbReference type="ARBA" id="ARBA00010139"/>
    </source>
</evidence>
<evidence type="ECO:0000256" key="7">
    <source>
        <dbReference type="ARBA" id="ARBA00023033"/>
    </source>
</evidence>
<keyword evidence="5" id="KW-0521">NADP</keyword>
<comment type="cofactor">
    <cofactor evidence="1">
        <name>FAD</name>
        <dbReference type="ChEBI" id="CHEBI:57692"/>
    </cofactor>
</comment>
<gene>
    <name evidence="8" type="ORF">LEL_03933</name>
</gene>
<dbReference type="InterPro" id="IPR050775">
    <property type="entry name" value="FAD-binding_Monooxygenases"/>
</dbReference>
<dbReference type="OrthoDB" id="66881at2759"/>
<name>A0A168JHM2_CORDF</name>
<dbReference type="EMBL" id="AZHF01000002">
    <property type="protein sequence ID" value="OAA80447.1"/>
    <property type="molecule type" value="Genomic_DNA"/>
</dbReference>
<reference evidence="8 9" key="1">
    <citation type="journal article" date="2016" name="Genome Biol. Evol.">
        <title>Divergent and convergent evolution of fungal pathogenicity.</title>
        <authorList>
            <person name="Shang Y."/>
            <person name="Xiao G."/>
            <person name="Zheng P."/>
            <person name="Cen K."/>
            <person name="Zhan S."/>
            <person name="Wang C."/>
        </authorList>
    </citation>
    <scope>NUCLEOTIDE SEQUENCE [LARGE SCALE GENOMIC DNA]</scope>
    <source>
        <strain evidence="8 9">RCEF 1005</strain>
    </source>
</reference>
<comment type="similarity">
    <text evidence="2">Belongs to the FAD-binding monooxygenase family.</text>
</comment>
<keyword evidence="3" id="KW-0285">Flavoprotein</keyword>
<keyword evidence="9" id="KW-1185">Reference proteome</keyword>
<evidence type="ECO:0000313" key="8">
    <source>
        <dbReference type="EMBL" id="OAA80447.1"/>
    </source>
</evidence>
<dbReference type="Pfam" id="PF00743">
    <property type="entry name" value="FMO-like"/>
    <property type="match status" value="1"/>
</dbReference>
<evidence type="ECO:0000256" key="4">
    <source>
        <dbReference type="ARBA" id="ARBA00022827"/>
    </source>
</evidence>
<dbReference type="AlphaFoldDB" id="A0A168JHM2"/>
<sequence>MLKTLRDAGLKTVIFEAGNDIGGTWRWNRYPGAGVDCEVSVYEFSWPEVYNTWNWSTNYPDYRDLRSYFDHVDKVVGIKKDCSFNTVVVGAQFDTSRGRWSIRTADGRATSAKYLILATGFAAKRYIPSWPGSDKFKGLIQHSSFWPEESIDVTGKRCAVVGWHPPSLQRTPNLALPMRKRELTVAEQENSKHLYKDLFQRREKTWAGFFFDWCERSALEDIHERREEFYNKLWSEGGFRFWVASYKDQMLDAESNKEAYNFWASKIRARLSDPVAKDVLAPLEMPHYFGVKRLCHEDTYYEQFNQESVHVVDIKQNPIREFTTTGITLEDGTHHEFDVIALATGFDVVTGAMTQLGLESVHGTKLENDWASGAKTYLGLTISGYPNMFYIYGTQAPTLLCNGPTFAELQGRWIADAITKMESSGIKYINAKSEAAEKWRKHILNVCDKTLLPTTRSTYMGGSIPGKVYEPVVYSGGTATYAVEIREALDNIASGFDLVKD</sequence>
<dbReference type="STRING" id="1081108.A0A168JHM2"/>
<evidence type="ECO:0000256" key="1">
    <source>
        <dbReference type="ARBA" id="ARBA00001974"/>
    </source>
</evidence>
<dbReference type="GO" id="GO:0050661">
    <property type="term" value="F:NADP binding"/>
    <property type="evidence" value="ECO:0007669"/>
    <property type="project" value="InterPro"/>
</dbReference>
<dbReference type="GO" id="GO:0050660">
    <property type="term" value="F:flavin adenine dinucleotide binding"/>
    <property type="evidence" value="ECO:0007669"/>
    <property type="project" value="InterPro"/>
</dbReference>
<dbReference type="Proteomes" id="UP000076881">
    <property type="component" value="Unassembled WGS sequence"/>
</dbReference>
<dbReference type="PANTHER" id="PTHR43098:SF3">
    <property type="entry name" value="L-ORNITHINE N(5)-MONOOXYGENASE-RELATED"/>
    <property type="match status" value="1"/>
</dbReference>
<evidence type="ECO:0000256" key="3">
    <source>
        <dbReference type="ARBA" id="ARBA00022630"/>
    </source>
</evidence>
<dbReference type="SUPFAM" id="SSF51905">
    <property type="entry name" value="FAD/NAD(P)-binding domain"/>
    <property type="match status" value="2"/>
</dbReference>
<evidence type="ECO:0000256" key="5">
    <source>
        <dbReference type="ARBA" id="ARBA00022857"/>
    </source>
</evidence>
<evidence type="ECO:0000313" key="9">
    <source>
        <dbReference type="Proteomes" id="UP000076881"/>
    </source>
</evidence>
<keyword evidence="4" id="KW-0274">FAD</keyword>
<accession>A0A168JHM2</accession>
<dbReference type="Gene3D" id="3.50.50.60">
    <property type="entry name" value="FAD/NAD(P)-binding domain"/>
    <property type="match status" value="2"/>
</dbReference>
<proteinExistence type="inferred from homology"/>
<comment type="caution">
    <text evidence="8">The sequence shown here is derived from an EMBL/GenBank/DDBJ whole genome shotgun (WGS) entry which is preliminary data.</text>
</comment>
<dbReference type="InterPro" id="IPR020946">
    <property type="entry name" value="Flavin_mOase-like"/>
</dbReference>
<keyword evidence="7 8" id="KW-0503">Monooxygenase</keyword>
<dbReference type="InterPro" id="IPR036188">
    <property type="entry name" value="FAD/NAD-bd_sf"/>
</dbReference>